<reference evidence="4 5" key="1">
    <citation type="submission" date="2024-07" db="EMBL/GenBank/DDBJ databases">
        <title>The genome sequence of type strain Sediminicola luteus GDMCC 1.2596T.</title>
        <authorList>
            <person name="Liu Y."/>
        </authorList>
    </citation>
    <scope>NUCLEOTIDE SEQUENCE [LARGE SCALE GENOMIC DNA]</scope>
    <source>
        <strain evidence="4 5">GDMCC 1.2596</strain>
    </source>
</reference>
<feature type="signal peptide" evidence="2">
    <location>
        <begin position="1"/>
        <end position="19"/>
    </location>
</feature>
<evidence type="ECO:0000259" key="3">
    <source>
        <dbReference type="Pfam" id="PF10988"/>
    </source>
</evidence>
<evidence type="ECO:0000256" key="1">
    <source>
        <dbReference type="SAM" id="MobiDB-lite"/>
    </source>
</evidence>
<name>A0ABV2TXZ6_9FLAO</name>
<dbReference type="EMBL" id="JBEWYP010000007">
    <property type="protein sequence ID" value="MET7030157.1"/>
    <property type="molecule type" value="Genomic_DNA"/>
</dbReference>
<evidence type="ECO:0000313" key="4">
    <source>
        <dbReference type="EMBL" id="MET7030157.1"/>
    </source>
</evidence>
<comment type="caution">
    <text evidence="4">The sequence shown here is derived from an EMBL/GenBank/DDBJ whole genome shotgun (WGS) entry which is preliminary data.</text>
</comment>
<dbReference type="PANTHER" id="PTHR39200">
    <property type="entry name" value="HYPOTHETICAL EXPORTED PROTEIN"/>
    <property type="match status" value="1"/>
</dbReference>
<evidence type="ECO:0000256" key="2">
    <source>
        <dbReference type="SAM" id="SignalP"/>
    </source>
</evidence>
<proteinExistence type="predicted"/>
<dbReference type="InterPro" id="IPR021255">
    <property type="entry name" value="DUF2807"/>
</dbReference>
<keyword evidence="2" id="KW-0732">Signal</keyword>
<protein>
    <submittedName>
        <fullName evidence="4">Head GIN domain-containing protein</fullName>
    </submittedName>
</protein>
<feature type="domain" description="Putative auto-transporter adhesin head GIN" evidence="3">
    <location>
        <begin position="41"/>
        <end position="225"/>
    </location>
</feature>
<gene>
    <name evidence="4" type="ORF">ABXZ32_12160</name>
</gene>
<evidence type="ECO:0000313" key="5">
    <source>
        <dbReference type="Proteomes" id="UP001549773"/>
    </source>
</evidence>
<dbReference type="Gene3D" id="2.160.20.120">
    <property type="match status" value="1"/>
</dbReference>
<dbReference type="Pfam" id="PF10988">
    <property type="entry name" value="DUF2807"/>
    <property type="match status" value="1"/>
</dbReference>
<accession>A0ABV2TXZ6</accession>
<dbReference type="Proteomes" id="UP001549773">
    <property type="component" value="Unassembled WGS sequence"/>
</dbReference>
<feature type="region of interest" description="Disordered" evidence="1">
    <location>
        <begin position="220"/>
        <end position="241"/>
    </location>
</feature>
<dbReference type="RefSeq" id="WP_354618950.1">
    <property type="nucleotide sequence ID" value="NZ_JBEWYP010000007.1"/>
</dbReference>
<keyword evidence="5" id="KW-1185">Reference proteome</keyword>
<organism evidence="4 5">
    <name type="scientific">Sediminicola luteus</name>
    <dbReference type="NCBI Taxonomy" id="319238"/>
    <lineage>
        <taxon>Bacteria</taxon>
        <taxon>Pseudomonadati</taxon>
        <taxon>Bacteroidota</taxon>
        <taxon>Flavobacteriia</taxon>
        <taxon>Flavobacteriales</taxon>
        <taxon>Flavobacteriaceae</taxon>
        <taxon>Sediminicola</taxon>
    </lineage>
</organism>
<feature type="chain" id="PRO_5046789545" evidence="2">
    <location>
        <begin position="20"/>
        <end position="241"/>
    </location>
</feature>
<dbReference type="PANTHER" id="PTHR39200:SF1">
    <property type="entry name" value="AUTO-TRANSPORTER ADHESIN HEAD GIN DOMAIN-CONTAINING PROTEIN-RELATED"/>
    <property type="match status" value="1"/>
</dbReference>
<feature type="compositionally biased region" description="Polar residues" evidence="1">
    <location>
        <begin position="231"/>
        <end position="241"/>
    </location>
</feature>
<sequence>MKKILILGVSMLCMTFTYAQWGKKIKGNGNIITENRNTGSYDAIFISGSFDVELVDGKEGELTLKGEENLLEYIVTEIKDGKLVVKVEKGVNLSPSSWKQGIFITIPVESVDAVTLSGSGDIVGKKTIATDNFKTDISGSGDISLSVSANSVKASISGSGDITLAGETEDFEVRVSGSGDVNAYDLSAKNVTANVSGSADIEVTATEMIQARVSGSGDISYRGNPKKIDTKTSGSGDITKG</sequence>